<comment type="caution">
    <text evidence="3">The sequence shown here is derived from an EMBL/GenBank/DDBJ whole genome shotgun (WGS) entry which is preliminary data.</text>
</comment>
<accession>A0A397S5U4</accession>
<keyword evidence="2" id="KW-0812">Transmembrane</keyword>
<feature type="transmembrane region" description="Helical" evidence="2">
    <location>
        <begin position="15"/>
        <end position="39"/>
    </location>
</feature>
<evidence type="ECO:0000256" key="2">
    <source>
        <dbReference type="SAM" id="Phobius"/>
    </source>
</evidence>
<keyword evidence="2" id="KW-0472">Membrane</keyword>
<sequence length="134" mass="15962">MIVIFFYAPNILQTLLIILNWLINFYFVKACVFILVLSLTRNVSYWTDKVPDKFLATSITITQYLLKGKLKDIEEEMVDETEVKKGKKVKQSMNKKDEKIDEMKKSIDEMKRLMDEKDKKIDEIKRSINEIKKY</sequence>
<keyword evidence="1" id="KW-0175">Coiled coil</keyword>
<protein>
    <submittedName>
        <fullName evidence="3">Uncharacterized protein</fullName>
    </submittedName>
</protein>
<dbReference type="EMBL" id="QKYT01001042">
    <property type="protein sequence ID" value="RIA80119.1"/>
    <property type="molecule type" value="Genomic_DNA"/>
</dbReference>
<dbReference type="Proteomes" id="UP000265703">
    <property type="component" value="Unassembled WGS sequence"/>
</dbReference>
<dbReference type="AlphaFoldDB" id="A0A397S5U4"/>
<dbReference type="OrthoDB" id="2441804at2759"/>
<feature type="coiled-coil region" evidence="1">
    <location>
        <begin position="93"/>
        <end position="130"/>
    </location>
</feature>
<evidence type="ECO:0000313" key="3">
    <source>
        <dbReference type="EMBL" id="RIA80119.1"/>
    </source>
</evidence>
<reference evidence="3 4" key="1">
    <citation type="submission" date="2018-06" db="EMBL/GenBank/DDBJ databases">
        <title>Comparative genomics reveals the genomic features of Rhizophagus irregularis, R. cerebriforme, R. diaphanum and Gigaspora rosea, and their symbiotic lifestyle signature.</title>
        <authorList>
            <person name="Morin E."/>
            <person name="San Clemente H."/>
            <person name="Chen E.C.H."/>
            <person name="De La Providencia I."/>
            <person name="Hainaut M."/>
            <person name="Kuo A."/>
            <person name="Kohler A."/>
            <person name="Murat C."/>
            <person name="Tang N."/>
            <person name="Roy S."/>
            <person name="Loubradou J."/>
            <person name="Henrissat B."/>
            <person name="Grigoriev I.V."/>
            <person name="Corradi N."/>
            <person name="Roux C."/>
            <person name="Martin F.M."/>
        </authorList>
    </citation>
    <scope>NUCLEOTIDE SEQUENCE [LARGE SCALE GENOMIC DNA]</scope>
    <source>
        <strain evidence="3 4">DAOM 227022</strain>
    </source>
</reference>
<evidence type="ECO:0000256" key="1">
    <source>
        <dbReference type="SAM" id="Coils"/>
    </source>
</evidence>
<proteinExistence type="predicted"/>
<gene>
    <name evidence="3" type="ORF">C1645_839268</name>
</gene>
<name>A0A397S5U4_9GLOM</name>
<keyword evidence="2" id="KW-1133">Transmembrane helix</keyword>
<evidence type="ECO:0000313" key="4">
    <source>
        <dbReference type="Proteomes" id="UP000265703"/>
    </source>
</evidence>
<organism evidence="3 4">
    <name type="scientific">Glomus cerebriforme</name>
    <dbReference type="NCBI Taxonomy" id="658196"/>
    <lineage>
        <taxon>Eukaryota</taxon>
        <taxon>Fungi</taxon>
        <taxon>Fungi incertae sedis</taxon>
        <taxon>Mucoromycota</taxon>
        <taxon>Glomeromycotina</taxon>
        <taxon>Glomeromycetes</taxon>
        <taxon>Glomerales</taxon>
        <taxon>Glomeraceae</taxon>
        <taxon>Glomus</taxon>
    </lineage>
</organism>
<keyword evidence="4" id="KW-1185">Reference proteome</keyword>